<evidence type="ECO:0000313" key="2">
    <source>
        <dbReference type="Proteomes" id="UP000269591"/>
    </source>
</evidence>
<gene>
    <name evidence="1" type="ORF">DMP06_10435</name>
</gene>
<dbReference type="EMBL" id="QIBX01000024">
    <property type="protein sequence ID" value="RNL37665.1"/>
    <property type="molecule type" value="Genomic_DNA"/>
</dbReference>
<organism evidence="1 2">
    <name type="scientific">Slackia equolifaciens</name>
    <dbReference type="NCBI Taxonomy" id="498718"/>
    <lineage>
        <taxon>Bacteria</taxon>
        <taxon>Bacillati</taxon>
        <taxon>Actinomycetota</taxon>
        <taxon>Coriobacteriia</taxon>
        <taxon>Eggerthellales</taxon>
        <taxon>Eggerthellaceae</taxon>
        <taxon>Slackia</taxon>
    </lineage>
</organism>
<accession>A0A3N0AS72</accession>
<protein>
    <recommendedName>
        <fullName evidence="3">AroM family protein</fullName>
    </recommendedName>
</protein>
<dbReference type="OrthoDB" id="9798683at2"/>
<evidence type="ECO:0000313" key="1">
    <source>
        <dbReference type="EMBL" id="RNL37665.1"/>
    </source>
</evidence>
<keyword evidence="2" id="KW-1185">Reference proteome</keyword>
<dbReference type="Pfam" id="PF07302">
    <property type="entry name" value="AroM"/>
    <property type="match status" value="1"/>
</dbReference>
<reference evidence="2" key="1">
    <citation type="submission" date="2018-05" db="EMBL/GenBank/DDBJ databases">
        <title>Genome Sequencing of selected type strains of the family Eggerthellaceae.</title>
        <authorList>
            <person name="Danylec N."/>
            <person name="Stoll D.A."/>
            <person name="Doetsch A."/>
            <person name="Huch M."/>
        </authorList>
    </citation>
    <scope>NUCLEOTIDE SEQUENCE [LARGE SCALE GENOMIC DNA]</scope>
    <source>
        <strain evidence="2">DSM 24851</strain>
    </source>
</reference>
<proteinExistence type="predicted"/>
<dbReference type="Proteomes" id="UP000269591">
    <property type="component" value="Unassembled WGS sequence"/>
</dbReference>
<name>A0A3N0AS72_9ACTN</name>
<dbReference type="InterPro" id="IPR010843">
    <property type="entry name" value="Uncharacterised_AroM"/>
</dbReference>
<sequence>MTATFAKPIIGAVTIGQSPRTDVTPDVLPLLGESFELIQAGALDDVNDFAPLAPDPGDYVLVSRLRDGRSVPMAERKIIPHVQRAIERLEAQGASSVMMWCTGEFPMSLRANVPVLYPSRLLAHTVSAIAPRRLAVIVPDASQIEQTRAQWLHVVDDVIAFAANPYEAPNVLDSALDHAADAVRKAQADLTVLDCIGFTTQGKQRFRKRSGTPTILPRTLLARVVQELA</sequence>
<comment type="caution">
    <text evidence="1">The sequence shown here is derived from an EMBL/GenBank/DDBJ whole genome shotgun (WGS) entry which is preliminary data.</text>
</comment>
<dbReference type="RefSeq" id="WP_123209670.1">
    <property type="nucleotide sequence ID" value="NZ_JBHTHO010000027.1"/>
</dbReference>
<dbReference type="AlphaFoldDB" id="A0A3N0AS72"/>
<evidence type="ECO:0008006" key="3">
    <source>
        <dbReference type="Google" id="ProtNLM"/>
    </source>
</evidence>